<dbReference type="Proteomes" id="UP000582837">
    <property type="component" value="Unassembled WGS sequence"/>
</dbReference>
<comment type="caution">
    <text evidence="1">The sequence shown here is derived from an EMBL/GenBank/DDBJ whole genome shotgun (WGS) entry which is preliminary data.</text>
</comment>
<dbReference type="InterPro" id="IPR010368">
    <property type="entry name" value="Com_YlbF"/>
</dbReference>
<name>A0A841GWR8_9BACT</name>
<organism evidence="1 2">
    <name type="scientific">Longimicrobium terrae</name>
    <dbReference type="NCBI Taxonomy" id="1639882"/>
    <lineage>
        <taxon>Bacteria</taxon>
        <taxon>Pseudomonadati</taxon>
        <taxon>Gemmatimonadota</taxon>
        <taxon>Longimicrobiia</taxon>
        <taxon>Longimicrobiales</taxon>
        <taxon>Longimicrobiaceae</taxon>
        <taxon>Longimicrobium</taxon>
    </lineage>
</organism>
<dbReference type="Pfam" id="PF06133">
    <property type="entry name" value="Com_YlbF"/>
    <property type="match status" value="1"/>
</dbReference>
<dbReference type="AlphaFoldDB" id="A0A841GWR8"/>
<dbReference type="InterPro" id="IPR023378">
    <property type="entry name" value="YheA/YmcA-like_dom_sf"/>
</dbReference>
<gene>
    <name evidence="1" type="ORF">HNQ61_001872</name>
</gene>
<dbReference type="SUPFAM" id="SSF158622">
    <property type="entry name" value="YheA/YmcA-like"/>
    <property type="match status" value="1"/>
</dbReference>
<sequence length="125" mass="14221">MNRNTGMELIWDRAREVGRMIAQSSEYGAMKRAGQMLNDDREAVTRLNRLQEMEAGFARAIQSGTEPPVEQQQEFEQLVGEVQVMPAYQAYEAARGNLDRLMMRVQEEIEKGIQAGEQSRIILSS</sequence>
<keyword evidence="2" id="KW-1185">Reference proteome</keyword>
<accession>A0A841GWR8</accession>
<dbReference type="EMBL" id="JACHIA010000004">
    <property type="protein sequence ID" value="MBB6070253.1"/>
    <property type="molecule type" value="Genomic_DNA"/>
</dbReference>
<evidence type="ECO:0000313" key="2">
    <source>
        <dbReference type="Proteomes" id="UP000582837"/>
    </source>
</evidence>
<dbReference type="RefSeq" id="WP_170035650.1">
    <property type="nucleotide sequence ID" value="NZ_JABDTL010000001.1"/>
</dbReference>
<evidence type="ECO:0000313" key="1">
    <source>
        <dbReference type="EMBL" id="MBB6070253.1"/>
    </source>
</evidence>
<proteinExistence type="predicted"/>
<dbReference type="Gene3D" id="1.20.1500.10">
    <property type="entry name" value="YheA/YmcA-like"/>
    <property type="match status" value="1"/>
</dbReference>
<protein>
    <submittedName>
        <fullName evidence="1">Cell fate (Sporulation/competence/biofilm development) regulator YlbF (YheA/YmcA/DUF963 family)</fullName>
    </submittedName>
</protein>
<reference evidence="1 2" key="1">
    <citation type="submission" date="2020-08" db="EMBL/GenBank/DDBJ databases">
        <title>Genomic Encyclopedia of Type Strains, Phase IV (KMG-IV): sequencing the most valuable type-strain genomes for metagenomic binning, comparative biology and taxonomic classification.</title>
        <authorList>
            <person name="Goeker M."/>
        </authorList>
    </citation>
    <scope>NUCLEOTIDE SEQUENCE [LARGE SCALE GENOMIC DNA]</scope>
    <source>
        <strain evidence="1 2">DSM 29007</strain>
    </source>
</reference>